<evidence type="ECO:0000313" key="1">
    <source>
        <dbReference type="EMBL" id="KAJ2973108.1"/>
    </source>
</evidence>
<protein>
    <submittedName>
        <fullName evidence="1">Uncharacterized protein</fullName>
    </submittedName>
</protein>
<organism evidence="1 2">
    <name type="scientific">Zarea fungicola</name>
    <dbReference type="NCBI Taxonomy" id="93591"/>
    <lineage>
        <taxon>Eukaryota</taxon>
        <taxon>Fungi</taxon>
        <taxon>Dikarya</taxon>
        <taxon>Ascomycota</taxon>
        <taxon>Pezizomycotina</taxon>
        <taxon>Sordariomycetes</taxon>
        <taxon>Hypocreomycetidae</taxon>
        <taxon>Hypocreales</taxon>
        <taxon>Cordycipitaceae</taxon>
        <taxon>Zarea</taxon>
    </lineage>
</organism>
<accession>A0ACC1N276</accession>
<evidence type="ECO:0000313" key="2">
    <source>
        <dbReference type="Proteomes" id="UP001143910"/>
    </source>
</evidence>
<gene>
    <name evidence="1" type="ORF">NQ176_g6791</name>
</gene>
<comment type="caution">
    <text evidence="1">The sequence shown here is derived from an EMBL/GenBank/DDBJ whole genome shotgun (WGS) entry which is preliminary data.</text>
</comment>
<reference evidence="1" key="1">
    <citation type="submission" date="2022-08" db="EMBL/GenBank/DDBJ databases">
        <title>Genome Sequence of Lecanicillium fungicola.</title>
        <authorList>
            <person name="Buettner E."/>
        </authorList>
    </citation>
    <scope>NUCLEOTIDE SEQUENCE</scope>
    <source>
        <strain evidence="1">Babe33</strain>
    </source>
</reference>
<keyword evidence="2" id="KW-1185">Reference proteome</keyword>
<dbReference type="Proteomes" id="UP001143910">
    <property type="component" value="Unassembled WGS sequence"/>
</dbReference>
<sequence>MAKLAHVLLNVFQFHAVVVAFSWSPQKALHPNHWAYGGRSNEVDAVPLPNERQRLESPYDTAIKELESLESQPLCHRIAARLLVSNCHLLHGKDEATQLADSGRITRDFIDSYAASLAICDLERGSFLIPRECTKFRESALATLSVTKTAYLHVSTLEIDKCLEGLAQSDSSWNTWISYRHKAVRFCEIAKADNEKDSTILLHKKITEIMERLTQKIETQVEEQLLKVHHLVQTTTAVTDSLIPRAESLKTQLKGLDHLINEKLIKISKVSALEVKSGLEDATRLHNIVHILLDSIRENQVQITMEHSNALQIVRTDALNGVESIMATIATAASSSEETEIRANRVMEQQDRIEKVLNAASFGKQALTYLQSLDRLQQVSDEISLSQDGHRDKLDSAHYSAMNILGTLQNVESSTARLQKTILSGSSWRWWPHIICPATSLLLGSYRLTPSIGRNLILLGLGEIAGLTISAVQALQYRRTIPFIHTALPAIFKPYLNDTTTTMNDMHDLRTATSSTF</sequence>
<proteinExistence type="predicted"/>
<name>A0ACC1N276_9HYPO</name>
<dbReference type="EMBL" id="JANJQO010001026">
    <property type="protein sequence ID" value="KAJ2973108.1"/>
    <property type="molecule type" value="Genomic_DNA"/>
</dbReference>